<accession>A0A228EAH0</accession>
<sequence>MDYVTKYADLVCFSHGRIFICRYRFLTLAANPKQLIIQVESYADRRDPLIADHIVRDGILNRIADRDLVGIPFDMLCVVLSNAGQHSVVFVEADLEDYIHRGHPYQRTPERAARGRHIERISIDSRHLVVGKARLQTTHATPTPASDDLVPILNLPASA</sequence>
<reference evidence="1 2" key="1">
    <citation type="submission" date="2018-03" db="EMBL/GenBank/DDBJ databases">
        <authorList>
            <person name="Keele B.F."/>
        </authorList>
    </citation>
    <scope>NUCLEOTIDE SEQUENCE [LARGE SCALE GENOMIC DNA]</scope>
    <source>
        <strain evidence="1 2">AU19729</strain>
    </source>
</reference>
<organism evidence="1 2">
    <name type="scientific">Burkholderia multivorans</name>
    <dbReference type="NCBI Taxonomy" id="87883"/>
    <lineage>
        <taxon>Bacteria</taxon>
        <taxon>Pseudomonadati</taxon>
        <taxon>Pseudomonadota</taxon>
        <taxon>Betaproteobacteria</taxon>
        <taxon>Burkholderiales</taxon>
        <taxon>Burkholderiaceae</taxon>
        <taxon>Burkholderia</taxon>
        <taxon>Burkholderia cepacia complex</taxon>
    </lineage>
</organism>
<name>A0A228EAH0_9BURK</name>
<dbReference type="AlphaFoldDB" id="A0A228EAH0"/>
<protein>
    <submittedName>
        <fullName evidence="1">Uncharacterized protein</fullName>
    </submittedName>
</protein>
<evidence type="ECO:0000313" key="2">
    <source>
        <dbReference type="Proteomes" id="UP000238982"/>
    </source>
</evidence>
<dbReference type="Proteomes" id="UP000238982">
    <property type="component" value="Unassembled WGS sequence"/>
</dbReference>
<proteinExistence type="predicted"/>
<gene>
    <name evidence="1" type="ORF">C6Q15_06170</name>
</gene>
<evidence type="ECO:0000313" key="1">
    <source>
        <dbReference type="EMBL" id="PRF64435.1"/>
    </source>
</evidence>
<comment type="caution">
    <text evidence="1">The sequence shown here is derived from an EMBL/GenBank/DDBJ whole genome shotgun (WGS) entry which is preliminary data.</text>
</comment>
<dbReference type="EMBL" id="PVGH01000029">
    <property type="protein sequence ID" value="PRF64435.1"/>
    <property type="molecule type" value="Genomic_DNA"/>
</dbReference>